<keyword evidence="5 6" id="KW-0482">Metalloprotease</keyword>
<dbReference type="GO" id="GO:0046872">
    <property type="term" value="F:metal ion binding"/>
    <property type="evidence" value="ECO:0007669"/>
    <property type="project" value="UniProtKB-KW"/>
</dbReference>
<dbReference type="GO" id="GO:0004222">
    <property type="term" value="F:metalloendopeptidase activity"/>
    <property type="evidence" value="ECO:0007669"/>
    <property type="project" value="InterPro"/>
</dbReference>
<dbReference type="CDD" id="cd07324">
    <property type="entry name" value="M48C_Oma1-like"/>
    <property type="match status" value="1"/>
</dbReference>
<protein>
    <submittedName>
        <fullName evidence="8">M48 family metallopeptidase</fullName>
    </submittedName>
</protein>
<evidence type="ECO:0000256" key="4">
    <source>
        <dbReference type="ARBA" id="ARBA00022833"/>
    </source>
</evidence>
<dbReference type="RefSeq" id="WP_349246048.1">
    <property type="nucleotide sequence ID" value="NZ_JASCXX010000023.1"/>
</dbReference>
<dbReference type="EMBL" id="JASCXX010000023">
    <property type="protein sequence ID" value="MDI6450637.1"/>
    <property type="molecule type" value="Genomic_DNA"/>
</dbReference>
<keyword evidence="3 6" id="KW-0378">Hydrolase</keyword>
<name>A0AAW6TY98_9BACT</name>
<keyword evidence="9" id="KW-1185">Reference proteome</keyword>
<dbReference type="InterPro" id="IPR001915">
    <property type="entry name" value="Peptidase_M48"/>
</dbReference>
<dbReference type="Pfam" id="PF01435">
    <property type="entry name" value="Peptidase_M48"/>
    <property type="match status" value="1"/>
</dbReference>
<evidence type="ECO:0000256" key="3">
    <source>
        <dbReference type="ARBA" id="ARBA00022801"/>
    </source>
</evidence>
<comment type="caution">
    <text evidence="8">The sequence shown here is derived from an EMBL/GenBank/DDBJ whole genome shotgun (WGS) entry which is preliminary data.</text>
</comment>
<dbReference type="PANTHER" id="PTHR22726">
    <property type="entry name" value="METALLOENDOPEPTIDASE OMA1"/>
    <property type="match status" value="1"/>
</dbReference>
<dbReference type="AlphaFoldDB" id="A0AAW6TY98"/>
<dbReference type="GO" id="GO:0016020">
    <property type="term" value="C:membrane"/>
    <property type="evidence" value="ECO:0007669"/>
    <property type="project" value="TreeGrafter"/>
</dbReference>
<dbReference type="PANTHER" id="PTHR22726:SF1">
    <property type="entry name" value="METALLOENDOPEPTIDASE OMA1, MITOCHONDRIAL"/>
    <property type="match status" value="1"/>
</dbReference>
<evidence type="ECO:0000259" key="7">
    <source>
        <dbReference type="Pfam" id="PF01435"/>
    </source>
</evidence>
<evidence type="ECO:0000313" key="8">
    <source>
        <dbReference type="EMBL" id="MDI6450637.1"/>
    </source>
</evidence>
<keyword evidence="1 6" id="KW-0645">Protease</keyword>
<accession>A0AAW6TY98</accession>
<dbReference type="InterPro" id="IPR051156">
    <property type="entry name" value="Mito/Outer_Membr_Metalloprot"/>
</dbReference>
<comment type="cofactor">
    <cofactor evidence="6">
        <name>Zn(2+)</name>
        <dbReference type="ChEBI" id="CHEBI:29105"/>
    </cofactor>
    <text evidence="6">Binds 1 zinc ion per subunit.</text>
</comment>
<gene>
    <name evidence="8" type="ORF">QJ522_16385</name>
</gene>
<evidence type="ECO:0000313" key="9">
    <source>
        <dbReference type="Proteomes" id="UP001431776"/>
    </source>
</evidence>
<evidence type="ECO:0000256" key="5">
    <source>
        <dbReference type="ARBA" id="ARBA00023049"/>
    </source>
</evidence>
<evidence type="ECO:0000256" key="6">
    <source>
        <dbReference type="RuleBase" id="RU003983"/>
    </source>
</evidence>
<sequence length="308" mass="33274">MNARHWLALSIGMGLLTALWFCGCEGVGEVGAELGRATGVLTEDQAESVKRGATAVEKSWQDLTPEQEYYIGRAVAARVFETYQPLDRPEANAYLNLLGQSLAVFSERPETFGGYRFLLLDSDEVNAFAAPGGLILVTRGMLRCCENEDELAAVLAHEICHVQAKHGLRAIKQSRLTEAFTIVAAESAKQLGSEELASLTREFESSVGDVVMTLTTSGYSRTQERDADAAAVRLLKRAGYPEAAILTMLKRMDERLATARGLGFAKTHPSASSRADALKPAIPTAQAAPDAVRQQRFATAMQPVLGGR</sequence>
<proteinExistence type="inferred from homology"/>
<evidence type="ECO:0000256" key="1">
    <source>
        <dbReference type="ARBA" id="ARBA00022670"/>
    </source>
</evidence>
<reference evidence="8" key="1">
    <citation type="submission" date="2023-05" db="EMBL/GenBank/DDBJ databases">
        <title>Anaerotaeda fermentans gen. nov., sp. nov., a novel anaerobic planctomycete of the new family within the order Sedimentisphaerales isolated from Taman Peninsula, Russia.</title>
        <authorList>
            <person name="Khomyakova M.A."/>
            <person name="Merkel A.Y."/>
            <person name="Slobodkin A.I."/>
        </authorList>
    </citation>
    <scope>NUCLEOTIDE SEQUENCE</scope>
    <source>
        <strain evidence="8">M17dextr</strain>
    </source>
</reference>
<dbReference type="PROSITE" id="PS51257">
    <property type="entry name" value="PROKAR_LIPOPROTEIN"/>
    <property type="match status" value="1"/>
</dbReference>
<dbReference type="Proteomes" id="UP001431776">
    <property type="component" value="Unassembled WGS sequence"/>
</dbReference>
<keyword evidence="4 6" id="KW-0862">Zinc</keyword>
<evidence type="ECO:0000256" key="2">
    <source>
        <dbReference type="ARBA" id="ARBA00022723"/>
    </source>
</evidence>
<organism evidence="8 9">
    <name type="scientific">Anaerobaca lacustris</name>
    <dbReference type="NCBI Taxonomy" id="3044600"/>
    <lineage>
        <taxon>Bacteria</taxon>
        <taxon>Pseudomonadati</taxon>
        <taxon>Planctomycetota</taxon>
        <taxon>Phycisphaerae</taxon>
        <taxon>Sedimentisphaerales</taxon>
        <taxon>Anaerobacaceae</taxon>
        <taxon>Anaerobaca</taxon>
    </lineage>
</organism>
<comment type="similarity">
    <text evidence="6">Belongs to the peptidase M48 family.</text>
</comment>
<dbReference type="Gene3D" id="3.30.2010.10">
    <property type="entry name" value="Metalloproteases ('zincins'), catalytic domain"/>
    <property type="match status" value="1"/>
</dbReference>
<feature type="domain" description="Peptidase M48" evidence="7">
    <location>
        <begin position="91"/>
        <end position="279"/>
    </location>
</feature>
<keyword evidence="2" id="KW-0479">Metal-binding</keyword>
<dbReference type="GO" id="GO:0051603">
    <property type="term" value="P:proteolysis involved in protein catabolic process"/>
    <property type="evidence" value="ECO:0007669"/>
    <property type="project" value="TreeGrafter"/>
</dbReference>